<evidence type="ECO:0000256" key="3">
    <source>
        <dbReference type="ARBA" id="ARBA00022837"/>
    </source>
</evidence>
<dbReference type="GO" id="GO:0005509">
    <property type="term" value="F:calcium ion binding"/>
    <property type="evidence" value="ECO:0007669"/>
    <property type="project" value="InterPro"/>
</dbReference>
<keyword evidence="3 4" id="KW-0106">Calcium</keyword>
<dbReference type="SMART" id="SM01394">
    <property type="entry name" value="S_100"/>
    <property type="match status" value="1"/>
</dbReference>
<gene>
    <name evidence="6" type="ORF">NDU88_001214</name>
</gene>
<dbReference type="InterPro" id="IPR018247">
    <property type="entry name" value="EF_Hand_1_Ca_BS"/>
</dbReference>
<dbReference type="Pfam" id="PF01023">
    <property type="entry name" value="S_100"/>
    <property type="match status" value="1"/>
</dbReference>
<evidence type="ECO:0000313" key="7">
    <source>
        <dbReference type="Proteomes" id="UP001066276"/>
    </source>
</evidence>
<dbReference type="PANTHER" id="PTHR11639">
    <property type="entry name" value="S100 CALCIUM-BINDING PROTEIN"/>
    <property type="match status" value="1"/>
</dbReference>
<keyword evidence="2 4" id="KW-0479">Metal-binding</keyword>
<dbReference type="GO" id="GO:0005615">
    <property type="term" value="C:extracellular space"/>
    <property type="evidence" value="ECO:0007669"/>
    <property type="project" value="TreeGrafter"/>
</dbReference>
<protein>
    <recommendedName>
        <fullName evidence="4">Protein S100</fullName>
    </recommendedName>
    <alternativeName>
        <fullName evidence="4">S100 calcium-binding protein</fullName>
    </alternativeName>
</protein>
<dbReference type="Gene3D" id="1.10.238.10">
    <property type="entry name" value="EF-hand"/>
    <property type="match status" value="1"/>
</dbReference>
<name>A0AAV7KPN9_PLEWA</name>
<dbReference type="PANTHER" id="PTHR11639:SF76">
    <property type="entry name" value="PROTEIN S100-A16"/>
    <property type="match status" value="1"/>
</dbReference>
<proteinExistence type="inferred from homology"/>
<evidence type="ECO:0000256" key="1">
    <source>
        <dbReference type="ARBA" id="ARBA00007323"/>
    </source>
</evidence>
<accession>A0AAV7KPN9</accession>
<keyword evidence="7" id="KW-1185">Reference proteome</keyword>
<dbReference type="InterPro" id="IPR002048">
    <property type="entry name" value="EF_hand_dom"/>
</dbReference>
<evidence type="ECO:0000259" key="5">
    <source>
        <dbReference type="PROSITE" id="PS50222"/>
    </source>
</evidence>
<organism evidence="6 7">
    <name type="scientific">Pleurodeles waltl</name>
    <name type="common">Iberian ribbed newt</name>
    <dbReference type="NCBI Taxonomy" id="8319"/>
    <lineage>
        <taxon>Eukaryota</taxon>
        <taxon>Metazoa</taxon>
        <taxon>Chordata</taxon>
        <taxon>Craniata</taxon>
        <taxon>Vertebrata</taxon>
        <taxon>Euteleostomi</taxon>
        <taxon>Amphibia</taxon>
        <taxon>Batrachia</taxon>
        <taxon>Caudata</taxon>
        <taxon>Salamandroidea</taxon>
        <taxon>Salamandridae</taxon>
        <taxon>Pleurodelinae</taxon>
        <taxon>Pleurodeles</taxon>
    </lineage>
</organism>
<dbReference type="GO" id="GO:0048306">
    <property type="term" value="F:calcium-dependent protein binding"/>
    <property type="evidence" value="ECO:0007669"/>
    <property type="project" value="TreeGrafter"/>
</dbReference>
<comment type="similarity">
    <text evidence="1 4">Belongs to the S-100 family.</text>
</comment>
<dbReference type="InterPro" id="IPR011992">
    <property type="entry name" value="EF-hand-dom_pair"/>
</dbReference>
<comment type="caution">
    <text evidence="6">The sequence shown here is derived from an EMBL/GenBank/DDBJ whole genome shotgun (WGS) entry which is preliminary data.</text>
</comment>
<dbReference type="Proteomes" id="UP001066276">
    <property type="component" value="Chromosome 12"/>
</dbReference>
<dbReference type="InterPro" id="IPR013787">
    <property type="entry name" value="S100_Ca-bd_sub"/>
</dbReference>
<dbReference type="AlphaFoldDB" id="A0AAV7KPN9"/>
<reference evidence="6" key="1">
    <citation type="journal article" date="2022" name="bioRxiv">
        <title>Sequencing and chromosome-scale assembly of the giantPleurodeles waltlgenome.</title>
        <authorList>
            <person name="Brown T."/>
            <person name="Elewa A."/>
            <person name="Iarovenko S."/>
            <person name="Subramanian E."/>
            <person name="Araus A.J."/>
            <person name="Petzold A."/>
            <person name="Susuki M."/>
            <person name="Suzuki K.-i.T."/>
            <person name="Hayashi T."/>
            <person name="Toyoda A."/>
            <person name="Oliveira C."/>
            <person name="Osipova E."/>
            <person name="Leigh N.D."/>
            <person name="Simon A."/>
            <person name="Yun M.H."/>
        </authorList>
    </citation>
    <scope>NUCLEOTIDE SEQUENCE</scope>
    <source>
        <strain evidence="6">20211129_DDA</strain>
        <tissue evidence="6">Liver</tissue>
    </source>
</reference>
<evidence type="ECO:0000313" key="6">
    <source>
        <dbReference type="EMBL" id="KAJ1081027.1"/>
    </source>
</evidence>
<dbReference type="EMBL" id="JANPWB010000016">
    <property type="protein sequence ID" value="KAJ1081027.1"/>
    <property type="molecule type" value="Genomic_DNA"/>
</dbReference>
<feature type="domain" description="EF-hand" evidence="5">
    <location>
        <begin position="50"/>
        <end position="85"/>
    </location>
</feature>
<evidence type="ECO:0000256" key="4">
    <source>
        <dbReference type="RuleBase" id="RU361184"/>
    </source>
</evidence>
<evidence type="ECO:0000256" key="2">
    <source>
        <dbReference type="ARBA" id="ARBA00022723"/>
    </source>
</evidence>
<dbReference type="PROSITE" id="PS50222">
    <property type="entry name" value="EF_HAND_2"/>
    <property type="match status" value="1"/>
</dbReference>
<dbReference type="PROSITE" id="PS00018">
    <property type="entry name" value="EF_HAND_1"/>
    <property type="match status" value="1"/>
</dbReference>
<dbReference type="PROSITE" id="PS00303">
    <property type="entry name" value="S100_CABP"/>
    <property type="match status" value="1"/>
</dbReference>
<dbReference type="GO" id="GO:0048471">
    <property type="term" value="C:perinuclear region of cytoplasm"/>
    <property type="evidence" value="ECO:0007669"/>
    <property type="project" value="TreeGrafter"/>
</dbReference>
<dbReference type="SUPFAM" id="SSF47473">
    <property type="entry name" value="EF-hand"/>
    <property type="match status" value="1"/>
</dbReference>
<dbReference type="Pfam" id="PF13202">
    <property type="entry name" value="EF-hand_5"/>
    <property type="match status" value="1"/>
</dbReference>
<sequence length="98" mass="11170">MASNCSDVERSIKVLVKNFYTYAGKNDKMNRSEFHKMVGKDLSHILTNPHSKQGVDDLIKKLDANDDGKISFEEYWTIVSEIANKLSRQMANENKEGC</sequence>
<dbReference type="InterPro" id="IPR001751">
    <property type="entry name" value="S100/CaBP7/8-like_CS"/>
</dbReference>